<evidence type="ECO:0000313" key="2">
    <source>
        <dbReference type="EMBL" id="KAJ0984553.1"/>
    </source>
</evidence>
<sequence>MAMRKTLLQFSSYNSEVVLRQTKFKGWASRTCYSDNGSTAIEITLKMAFHKFSFDQGIALDSDNGILGGRCYDFKLSSLHSFVIVVVTCLIWLQFGRVIVHLKDHREKIVHWTGPSLGLLKLGFALDFFGLHAYEQASLLIELHMCNCWCCWARLCRNLCVGLTSLVPLINKN</sequence>
<gene>
    <name evidence="2" type="ORF">J5N97_002909</name>
</gene>
<name>A0A9D5D3Q2_9LILI</name>
<reference evidence="2" key="1">
    <citation type="submission" date="2021-03" db="EMBL/GenBank/DDBJ databases">
        <authorList>
            <person name="Li Z."/>
            <person name="Yang C."/>
        </authorList>
    </citation>
    <scope>NUCLEOTIDE SEQUENCE</scope>
    <source>
        <strain evidence="2">Dzin_1.0</strain>
        <tissue evidence="2">Leaf</tissue>
    </source>
</reference>
<dbReference type="Gene3D" id="3.40.640.10">
    <property type="entry name" value="Type I PLP-dependent aspartate aminotransferase-like (Major domain)"/>
    <property type="match status" value="1"/>
</dbReference>
<feature type="transmembrane region" description="Helical" evidence="1">
    <location>
        <begin position="79"/>
        <end position="100"/>
    </location>
</feature>
<keyword evidence="1" id="KW-0812">Transmembrane</keyword>
<accession>A0A9D5D3Q2</accession>
<keyword evidence="1" id="KW-0472">Membrane</keyword>
<reference evidence="2" key="2">
    <citation type="journal article" date="2022" name="Hortic Res">
        <title>The genome of Dioscorea zingiberensis sheds light on the biosynthesis, origin and evolution of the medicinally important diosgenin saponins.</title>
        <authorList>
            <person name="Li Y."/>
            <person name="Tan C."/>
            <person name="Li Z."/>
            <person name="Guo J."/>
            <person name="Li S."/>
            <person name="Chen X."/>
            <person name="Wang C."/>
            <person name="Dai X."/>
            <person name="Yang H."/>
            <person name="Song W."/>
            <person name="Hou L."/>
            <person name="Xu J."/>
            <person name="Tong Z."/>
            <person name="Xu A."/>
            <person name="Yuan X."/>
            <person name="Wang W."/>
            <person name="Yang Q."/>
            <person name="Chen L."/>
            <person name="Sun Z."/>
            <person name="Wang K."/>
            <person name="Pan B."/>
            <person name="Chen J."/>
            <person name="Bao Y."/>
            <person name="Liu F."/>
            <person name="Qi X."/>
            <person name="Gang D.R."/>
            <person name="Wen J."/>
            <person name="Li J."/>
        </authorList>
    </citation>
    <scope>NUCLEOTIDE SEQUENCE</scope>
    <source>
        <strain evidence="2">Dzin_1.0</strain>
    </source>
</reference>
<organism evidence="2 3">
    <name type="scientific">Dioscorea zingiberensis</name>
    <dbReference type="NCBI Taxonomy" id="325984"/>
    <lineage>
        <taxon>Eukaryota</taxon>
        <taxon>Viridiplantae</taxon>
        <taxon>Streptophyta</taxon>
        <taxon>Embryophyta</taxon>
        <taxon>Tracheophyta</taxon>
        <taxon>Spermatophyta</taxon>
        <taxon>Magnoliopsida</taxon>
        <taxon>Liliopsida</taxon>
        <taxon>Dioscoreales</taxon>
        <taxon>Dioscoreaceae</taxon>
        <taxon>Dioscorea</taxon>
    </lineage>
</organism>
<evidence type="ECO:0000313" key="3">
    <source>
        <dbReference type="Proteomes" id="UP001085076"/>
    </source>
</evidence>
<dbReference type="EMBL" id="JAGGNH010000001">
    <property type="protein sequence ID" value="KAJ0984553.1"/>
    <property type="molecule type" value="Genomic_DNA"/>
</dbReference>
<dbReference type="InterPro" id="IPR015421">
    <property type="entry name" value="PyrdxlP-dep_Trfase_major"/>
</dbReference>
<dbReference type="OrthoDB" id="784993at2759"/>
<evidence type="ECO:0000256" key="1">
    <source>
        <dbReference type="SAM" id="Phobius"/>
    </source>
</evidence>
<dbReference type="Proteomes" id="UP001085076">
    <property type="component" value="Miscellaneous, Linkage group lg01"/>
</dbReference>
<dbReference type="AlphaFoldDB" id="A0A9D5D3Q2"/>
<protein>
    <submittedName>
        <fullName evidence="2">Uncharacterized protein</fullName>
    </submittedName>
</protein>
<proteinExistence type="predicted"/>
<comment type="caution">
    <text evidence="2">The sequence shown here is derived from an EMBL/GenBank/DDBJ whole genome shotgun (WGS) entry which is preliminary data.</text>
</comment>
<keyword evidence="1" id="KW-1133">Transmembrane helix</keyword>
<keyword evidence="3" id="KW-1185">Reference proteome</keyword>